<organism evidence="2">
    <name type="scientific">Trichophyton rubrum CBS 288.86</name>
    <dbReference type="NCBI Taxonomy" id="1215330"/>
    <lineage>
        <taxon>Eukaryota</taxon>
        <taxon>Fungi</taxon>
        <taxon>Dikarya</taxon>
        <taxon>Ascomycota</taxon>
        <taxon>Pezizomycotina</taxon>
        <taxon>Eurotiomycetes</taxon>
        <taxon>Eurotiomycetidae</taxon>
        <taxon>Onygenales</taxon>
        <taxon>Arthrodermataceae</taxon>
        <taxon>Trichophyton</taxon>
    </lineage>
</organism>
<evidence type="ECO:0000256" key="1">
    <source>
        <dbReference type="SAM" id="SignalP"/>
    </source>
</evidence>
<proteinExistence type="predicted"/>
<dbReference type="HOGENOM" id="CLU_2252004_0_0_1"/>
<accession>A0A022VXF4</accession>
<name>A0A022VXF4_TRIRU</name>
<reference evidence="2" key="1">
    <citation type="submission" date="2014-02" db="EMBL/GenBank/DDBJ databases">
        <title>The Genome Sequence of Trichophyton rubrum (morphotype fischeri) CBS 288.86.</title>
        <authorList>
            <consortium name="The Broad Institute Genomics Platform"/>
            <person name="Cuomo C.A."/>
            <person name="White T.C."/>
            <person name="Graser Y."/>
            <person name="Martinez-Rossi N."/>
            <person name="Heitman J."/>
            <person name="Young S.K."/>
            <person name="Zeng Q."/>
            <person name="Gargeya S."/>
            <person name="Abouelleil A."/>
            <person name="Alvarado L."/>
            <person name="Chapman S.B."/>
            <person name="Gainer-Dewar J."/>
            <person name="Goldberg J."/>
            <person name="Griggs A."/>
            <person name="Gujja S."/>
            <person name="Hansen M."/>
            <person name="Howarth C."/>
            <person name="Imamovic A."/>
            <person name="Larimer J."/>
            <person name="Martinez D."/>
            <person name="Murphy C."/>
            <person name="Pearson M.D."/>
            <person name="Persinoti G."/>
            <person name="Poon T."/>
            <person name="Priest M."/>
            <person name="Roberts A.D."/>
            <person name="Saif S."/>
            <person name="Shea T.D."/>
            <person name="Sykes S.N."/>
            <person name="Wortman J."/>
            <person name="Nusbaum C."/>
            <person name="Birren B."/>
        </authorList>
    </citation>
    <scope>NUCLEOTIDE SEQUENCE [LARGE SCALE GENOMIC DNA]</scope>
    <source>
        <strain evidence="2">CBS 288.86</strain>
    </source>
</reference>
<gene>
    <name evidence="2" type="ORF">H103_05759</name>
</gene>
<keyword evidence="1" id="KW-0732">Signal</keyword>
<protein>
    <recommendedName>
        <fullName evidence="3">Secreted protein</fullName>
    </recommendedName>
</protein>
<evidence type="ECO:0008006" key="3">
    <source>
        <dbReference type="Google" id="ProtNLM"/>
    </source>
</evidence>
<dbReference type="AlphaFoldDB" id="A0A022VXF4"/>
<feature type="chain" id="PRO_5001510539" description="Secreted protein" evidence="1">
    <location>
        <begin position="23"/>
        <end position="104"/>
    </location>
</feature>
<feature type="signal peptide" evidence="1">
    <location>
        <begin position="1"/>
        <end position="22"/>
    </location>
</feature>
<dbReference type="EMBL" id="KK207876">
    <property type="protein sequence ID" value="EZF50947.1"/>
    <property type="molecule type" value="Genomic_DNA"/>
</dbReference>
<sequence>MFRCRGKIPVTWGSFFSFLTSALFLKDDKRTRLNTGSKKDTWRTTVQLTVDSILRTGMGERALGVMYTGECPGRRLGRGPRTETTPGAAGLLVQQLARPWTRER</sequence>
<evidence type="ECO:0000313" key="2">
    <source>
        <dbReference type="EMBL" id="EZF50947.1"/>
    </source>
</evidence>
<dbReference type="Proteomes" id="UP000023758">
    <property type="component" value="Unassembled WGS sequence"/>
</dbReference>